<organism evidence="18 19">
    <name type="scientific">Ferrovibrio terrae</name>
    <dbReference type="NCBI Taxonomy" id="2594003"/>
    <lineage>
        <taxon>Bacteria</taxon>
        <taxon>Pseudomonadati</taxon>
        <taxon>Pseudomonadota</taxon>
        <taxon>Alphaproteobacteria</taxon>
        <taxon>Rhodospirillales</taxon>
        <taxon>Rhodospirillaceae</taxon>
        <taxon>Ferrovibrio</taxon>
    </lineage>
</organism>
<dbReference type="GO" id="GO:0006189">
    <property type="term" value="P:'de novo' IMP biosynthetic process"/>
    <property type="evidence" value="ECO:0007669"/>
    <property type="project" value="UniProtKB-UniRule"/>
</dbReference>
<dbReference type="InterPro" id="IPR020562">
    <property type="entry name" value="PRibGlycinamide_synth_N"/>
</dbReference>
<dbReference type="FunFam" id="3.90.600.10:FF:000001">
    <property type="entry name" value="Trifunctional purine biosynthetic protein adenosine-3"/>
    <property type="match status" value="1"/>
</dbReference>
<dbReference type="SUPFAM" id="SSF51246">
    <property type="entry name" value="Rudiment single hybrid motif"/>
    <property type="match status" value="1"/>
</dbReference>
<dbReference type="FunFam" id="3.30.470.20:FF:000031">
    <property type="entry name" value="Phosphoribosylamine--glycine ligase"/>
    <property type="match status" value="1"/>
</dbReference>
<dbReference type="OrthoDB" id="9807240at2"/>
<proteinExistence type="inferred from homology"/>
<keyword evidence="6" id="KW-0479">Metal-binding</keyword>
<protein>
    <recommendedName>
        <fullName evidence="4 15">Phosphoribosylamine--glycine ligase</fullName>
        <ecNumber evidence="4 15">6.3.4.13</ecNumber>
    </recommendedName>
    <alternativeName>
        <fullName evidence="15">GARS</fullName>
    </alternativeName>
    <alternativeName>
        <fullName evidence="13 15">Glycinamide ribonucleotide synthetase</fullName>
    </alternativeName>
    <alternativeName>
        <fullName evidence="14 15">Phosphoribosylglycinamide synthetase</fullName>
    </alternativeName>
</protein>
<dbReference type="Gene3D" id="3.40.50.20">
    <property type="match status" value="1"/>
</dbReference>
<dbReference type="InterPro" id="IPR016185">
    <property type="entry name" value="PreATP-grasp_dom_sf"/>
</dbReference>
<keyword evidence="9 16" id="KW-0067">ATP-binding</keyword>
<evidence type="ECO:0000256" key="11">
    <source>
        <dbReference type="ARBA" id="ARBA00023211"/>
    </source>
</evidence>
<keyword evidence="19" id="KW-1185">Reference proteome</keyword>
<comment type="cofactor">
    <cofactor evidence="1">
        <name>Mn(2+)</name>
        <dbReference type="ChEBI" id="CHEBI:29035"/>
    </cofactor>
</comment>
<evidence type="ECO:0000313" key="19">
    <source>
        <dbReference type="Proteomes" id="UP000317496"/>
    </source>
</evidence>
<dbReference type="InterPro" id="IPR037123">
    <property type="entry name" value="PRibGlycinamide_synth_C_sf"/>
</dbReference>
<dbReference type="InterPro" id="IPR020559">
    <property type="entry name" value="PRibGlycinamide_synth_CS"/>
</dbReference>
<dbReference type="Gene3D" id="3.30.470.20">
    <property type="entry name" value="ATP-grasp fold, B domain"/>
    <property type="match status" value="1"/>
</dbReference>
<feature type="domain" description="ATP-grasp" evidence="17">
    <location>
        <begin position="107"/>
        <end position="308"/>
    </location>
</feature>
<evidence type="ECO:0000256" key="12">
    <source>
        <dbReference type="ARBA" id="ARBA00038345"/>
    </source>
</evidence>
<evidence type="ECO:0000256" key="4">
    <source>
        <dbReference type="ARBA" id="ARBA00013255"/>
    </source>
</evidence>
<dbReference type="SMART" id="SM01209">
    <property type="entry name" value="GARS_A"/>
    <property type="match status" value="1"/>
</dbReference>
<keyword evidence="11" id="KW-0464">Manganese</keyword>
<dbReference type="FunFam" id="3.40.50.20:FF:000006">
    <property type="entry name" value="Phosphoribosylamine--glycine ligase, chloroplastic"/>
    <property type="match status" value="1"/>
</dbReference>
<dbReference type="EMBL" id="CP041636">
    <property type="protein sequence ID" value="QDO95810.1"/>
    <property type="molecule type" value="Genomic_DNA"/>
</dbReference>
<comment type="pathway">
    <text evidence="3 15">Purine metabolism; IMP biosynthesis via de novo pathway; N(1)-(5-phospho-D-ribosyl)glycinamide from 5-phospho-alpha-D-ribose 1-diphosphate: step 2/2.</text>
</comment>
<dbReference type="InterPro" id="IPR000115">
    <property type="entry name" value="PRibGlycinamide_synth"/>
</dbReference>
<keyword evidence="10" id="KW-0460">Magnesium</keyword>
<dbReference type="Pfam" id="PF01071">
    <property type="entry name" value="GARS_A"/>
    <property type="match status" value="1"/>
</dbReference>
<evidence type="ECO:0000256" key="16">
    <source>
        <dbReference type="PROSITE-ProRule" id="PRU00409"/>
    </source>
</evidence>
<dbReference type="Pfam" id="PF02844">
    <property type="entry name" value="GARS_N"/>
    <property type="match status" value="1"/>
</dbReference>
<dbReference type="GO" id="GO:0004637">
    <property type="term" value="F:phosphoribosylamine-glycine ligase activity"/>
    <property type="evidence" value="ECO:0007669"/>
    <property type="project" value="UniProtKB-UniRule"/>
</dbReference>
<evidence type="ECO:0000256" key="15">
    <source>
        <dbReference type="HAMAP-Rule" id="MF_00138"/>
    </source>
</evidence>
<evidence type="ECO:0000256" key="2">
    <source>
        <dbReference type="ARBA" id="ARBA00001946"/>
    </source>
</evidence>
<evidence type="ECO:0000256" key="10">
    <source>
        <dbReference type="ARBA" id="ARBA00022842"/>
    </source>
</evidence>
<dbReference type="EC" id="6.3.4.13" evidence="4 15"/>
<dbReference type="PANTHER" id="PTHR43472:SF1">
    <property type="entry name" value="PHOSPHORIBOSYLAMINE--GLYCINE LIGASE, CHLOROPLASTIC"/>
    <property type="match status" value="1"/>
</dbReference>
<dbReference type="Pfam" id="PF02843">
    <property type="entry name" value="GARS_C"/>
    <property type="match status" value="1"/>
</dbReference>
<name>A0A516GWU4_9PROT</name>
<evidence type="ECO:0000256" key="6">
    <source>
        <dbReference type="ARBA" id="ARBA00022723"/>
    </source>
</evidence>
<evidence type="ECO:0000256" key="3">
    <source>
        <dbReference type="ARBA" id="ARBA00005174"/>
    </source>
</evidence>
<dbReference type="InterPro" id="IPR020561">
    <property type="entry name" value="PRibGlycinamid_synth_ATP-grasp"/>
</dbReference>
<evidence type="ECO:0000256" key="14">
    <source>
        <dbReference type="ARBA" id="ARBA00042864"/>
    </source>
</evidence>
<dbReference type="InterPro" id="IPR020560">
    <property type="entry name" value="PRibGlycinamide_synth_C-dom"/>
</dbReference>
<evidence type="ECO:0000259" key="17">
    <source>
        <dbReference type="PROSITE" id="PS50975"/>
    </source>
</evidence>
<dbReference type="InterPro" id="IPR013815">
    <property type="entry name" value="ATP_grasp_subdomain_1"/>
</dbReference>
<comment type="similarity">
    <text evidence="12 15">Belongs to the GARS family.</text>
</comment>
<evidence type="ECO:0000256" key="5">
    <source>
        <dbReference type="ARBA" id="ARBA00022598"/>
    </source>
</evidence>
<dbReference type="GO" id="GO:0005524">
    <property type="term" value="F:ATP binding"/>
    <property type="evidence" value="ECO:0007669"/>
    <property type="project" value="UniProtKB-UniRule"/>
</dbReference>
<evidence type="ECO:0000256" key="1">
    <source>
        <dbReference type="ARBA" id="ARBA00001936"/>
    </source>
</evidence>
<dbReference type="PROSITE" id="PS50975">
    <property type="entry name" value="ATP_GRASP"/>
    <property type="match status" value="1"/>
</dbReference>
<dbReference type="UniPathway" id="UPA00074">
    <property type="reaction ID" value="UER00125"/>
</dbReference>
<dbReference type="KEGG" id="fer:FNB15_00255"/>
<dbReference type="GO" id="GO:0046872">
    <property type="term" value="F:metal ion binding"/>
    <property type="evidence" value="ECO:0007669"/>
    <property type="project" value="UniProtKB-KW"/>
</dbReference>
<dbReference type="Proteomes" id="UP000317496">
    <property type="component" value="Chromosome"/>
</dbReference>
<evidence type="ECO:0000256" key="8">
    <source>
        <dbReference type="ARBA" id="ARBA00022755"/>
    </source>
</evidence>
<dbReference type="PROSITE" id="PS00184">
    <property type="entry name" value="GARS"/>
    <property type="match status" value="1"/>
</dbReference>
<sequence>MNLLVIGSGGREHALCWALSASPLVNKLVCAPGNAGIAQVAKLAPVDPLDLDAVLQLCRDEHIDFVVVGPEAPLVIGLVDHLEAAGFACFGPNKAAAQLEGSKGFMKDLCAKYGIPTAAYGRFSDGAAAETFIRKHGAPIVVKADGLAAGKGVVVAMTLEEALDASAALFAEPGAQAVIEEFMDGEEVSFFALVDGKHALALASAQDHKRVGDGDTGPNTGGMGAYSPAKVFTPALQQQVMEQIIMPTVNGMIAEGMPFKGVLFAGLMLTKDGPKLLEYNTRFGDPECQTLMLRLKSDLLPALMASRDGMLKDFDLRWKDDAALCVVMAAEGYPAEPRKGTAIEGLDAAAAEADTIVFHAGTKPGADGAILANGGRVLGVCGTGKTIAAAQARAYAAVDKVRWPQGFCRRDIGWRAIAREQK</sequence>
<evidence type="ECO:0000256" key="7">
    <source>
        <dbReference type="ARBA" id="ARBA00022741"/>
    </source>
</evidence>
<dbReference type="RefSeq" id="WP_144066791.1">
    <property type="nucleotide sequence ID" value="NZ_CP041636.1"/>
</dbReference>
<comment type="cofactor">
    <cofactor evidence="2">
        <name>Mg(2+)</name>
        <dbReference type="ChEBI" id="CHEBI:18420"/>
    </cofactor>
</comment>
<dbReference type="SUPFAM" id="SSF52440">
    <property type="entry name" value="PreATP-grasp domain"/>
    <property type="match status" value="1"/>
</dbReference>
<evidence type="ECO:0000256" key="13">
    <source>
        <dbReference type="ARBA" id="ARBA00042242"/>
    </source>
</evidence>
<accession>A0A516GWU4</accession>
<dbReference type="SUPFAM" id="SSF56059">
    <property type="entry name" value="Glutathione synthetase ATP-binding domain-like"/>
    <property type="match status" value="1"/>
</dbReference>
<evidence type="ECO:0000256" key="9">
    <source>
        <dbReference type="ARBA" id="ARBA00022840"/>
    </source>
</evidence>
<dbReference type="InterPro" id="IPR011054">
    <property type="entry name" value="Rudment_hybrid_motif"/>
</dbReference>
<gene>
    <name evidence="15 18" type="primary">purD</name>
    <name evidence="18" type="ORF">FNB15_00255</name>
</gene>
<dbReference type="NCBIfam" id="TIGR00877">
    <property type="entry name" value="purD"/>
    <property type="match status" value="1"/>
</dbReference>
<dbReference type="HAMAP" id="MF_00138">
    <property type="entry name" value="GARS"/>
    <property type="match status" value="1"/>
</dbReference>
<dbReference type="GO" id="GO:0009113">
    <property type="term" value="P:purine nucleobase biosynthetic process"/>
    <property type="evidence" value="ECO:0007669"/>
    <property type="project" value="InterPro"/>
</dbReference>
<evidence type="ECO:0000313" key="18">
    <source>
        <dbReference type="EMBL" id="QDO95810.1"/>
    </source>
</evidence>
<comment type="catalytic activity">
    <reaction evidence="15">
        <text>5-phospho-beta-D-ribosylamine + glycine + ATP = N(1)-(5-phospho-beta-D-ribosyl)glycinamide + ADP + phosphate + H(+)</text>
        <dbReference type="Rhea" id="RHEA:17453"/>
        <dbReference type="ChEBI" id="CHEBI:15378"/>
        <dbReference type="ChEBI" id="CHEBI:30616"/>
        <dbReference type="ChEBI" id="CHEBI:43474"/>
        <dbReference type="ChEBI" id="CHEBI:57305"/>
        <dbReference type="ChEBI" id="CHEBI:58681"/>
        <dbReference type="ChEBI" id="CHEBI:143788"/>
        <dbReference type="ChEBI" id="CHEBI:456216"/>
        <dbReference type="EC" id="6.3.4.13"/>
    </reaction>
</comment>
<keyword evidence="7 16" id="KW-0547">Nucleotide-binding</keyword>
<dbReference type="AlphaFoldDB" id="A0A516GWU4"/>
<keyword evidence="8 15" id="KW-0658">Purine biosynthesis</keyword>
<dbReference type="Gene3D" id="3.30.1490.20">
    <property type="entry name" value="ATP-grasp fold, A domain"/>
    <property type="match status" value="1"/>
</dbReference>
<reference evidence="18 19" key="1">
    <citation type="submission" date="2019-07" db="EMBL/GenBank/DDBJ databases">
        <title>Genome sequencing for Ferrovibrio sp. K5.</title>
        <authorList>
            <person name="Park S.-J."/>
        </authorList>
    </citation>
    <scope>NUCLEOTIDE SEQUENCE [LARGE SCALE GENOMIC DNA]</scope>
    <source>
        <strain evidence="18 19">K5</strain>
    </source>
</reference>
<dbReference type="PANTHER" id="PTHR43472">
    <property type="entry name" value="PHOSPHORIBOSYLAMINE--GLYCINE LIGASE"/>
    <property type="match status" value="1"/>
</dbReference>
<dbReference type="SMART" id="SM01210">
    <property type="entry name" value="GARS_C"/>
    <property type="match status" value="1"/>
</dbReference>
<dbReference type="Gene3D" id="3.90.600.10">
    <property type="entry name" value="Phosphoribosylglycinamide synthetase, C-terminal domain"/>
    <property type="match status" value="1"/>
</dbReference>
<dbReference type="InterPro" id="IPR011761">
    <property type="entry name" value="ATP-grasp"/>
</dbReference>
<keyword evidence="5 15" id="KW-0436">Ligase</keyword>